<dbReference type="Gene3D" id="1.25.10.10">
    <property type="entry name" value="Leucine-rich Repeat Variant"/>
    <property type="match status" value="2"/>
</dbReference>
<dbReference type="PROSITE" id="PS51007">
    <property type="entry name" value="CYTC"/>
    <property type="match status" value="1"/>
</dbReference>
<dbReference type="InterPro" id="IPR011989">
    <property type="entry name" value="ARM-like"/>
</dbReference>
<keyword evidence="1 4" id="KW-0349">Heme</keyword>
<evidence type="ECO:0000256" key="3">
    <source>
        <dbReference type="ARBA" id="ARBA00023004"/>
    </source>
</evidence>
<dbReference type="SUPFAM" id="SSF101898">
    <property type="entry name" value="NHL repeat"/>
    <property type="match status" value="1"/>
</dbReference>
<name>A0ABP8CBF7_9FLAO</name>
<dbReference type="RefSeq" id="WP_344788388.1">
    <property type="nucleotide sequence ID" value="NZ_BAABCA010000004.1"/>
</dbReference>
<dbReference type="SMART" id="SM00567">
    <property type="entry name" value="EZ_HEAT"/>
    <property type="match status" value="3"/>
</dbReference>
<gene>
    <name evidence="6" type="ORF">GCM10022291_23000</name>
</gene>
<dbReference type="InterPro" id="IPR055557">
    <property type="entry name" value="DUF7133"/>
</dbReference>
<dbReference type="InterPro" id="IPR036909">
    <property type="entry name" value="Cyt_c-like_dom_sf"/>
</dbReference>
<evidence type="ECO:0000256" key="2">
    <source>
        <dbReference type="ARBA" id="ARBA00022723"/>
    </source>
</evidence>
<dbReference type="Proteomes" id="UP001501496">
    <property type="component" value="Unassembled WGS sequence"/>
</dbReference>
<accession>A0ABP8CBF7</accession>
<dbReference type="InterPro" id="IPR013427">
    <property type="entry name" value="Haem-bd_dom_put"/>
</dbReference>
<dbReference type="Pfam" id="PF00034">
    <property type="entry name" value="Cytochrom_C"/>
    <property type="match status" value="1"/>
</dbReference>
<dbReference type="Pfam" id="PF23500">
    <property type="entry name" value="DUF7133"/>
    <property type="match status" value="1"/>
</dbReference>
<dbReference type="SUPFAM" id="SSF46626">
    <property type="entry name" value="Cytochrome c"/>
    <property type="match status" value="1"/>
</dbReference>
<keyword evidence="7" id="KW-1185">Reference proteome</keyword>
<proteinExistence type="predicted"/>
<dbReference type="PANTHER" id="PTHR33546:SF1">
    <property type="entry name" value="LARGE, MULTIFUNCTIONAL SECRETED PROTEIN"/>
    <property type="match status" value="1"/>
</dbReference>
<evidence type="ECO:0000256" key="4">
    <source>
        <dbReference type="PROSITE-ProRule" id="PRU00433"/>
    </source>
</evidence>
<dbReference type="EMBL" id="BAABCA010000004">
    <property type="protein sequence ID" value="GAA4237071.1"/>
    <property type="molecule type" value="Genomic_DNA"/>
</dbReference>
<keyword evidence="2 4" id="KW-0479">Metal-binding</keyword>
<dbReference type="Pfam" id="PF13646">
    <property type="entry name" value="HEAT_2"/>
    <property type="match status" value="1"/>
</dbReference>
<dbReference type="InterPro" id="IPR011042">
    <property type="entry name" value="6-blade_b-propeller_TolB-like"/>
</dbReference>
<dbReference type="InterPro" id="IPR004155">
    <property type="entry name" value="PBS_lyase_HEAT"/>
</dbReference>
<evidence type="ECO:0000256" key="1">
    <source>
        <dbReference type="ARBA" id="ARBA00022617"/>
    </source>
</evidence>
<dbReference type="Gene3D" id="2.120.10.30">
    <property type="entry name" value="TolB, C-terminal domain"/>
    <property type="match status" value="1"/>
</dbReference>
<comment type="caution">
    <text evidence="6">The sequence shown here is derived from an EMBL/GenBank/DDBJ whole genome shotgun (WGS) entry which is preliminary data.</text>
</comment>
<dbReference type="InterPro" id="IPR009056">
    <property type="entry name" value="Cyt_c-like_dom"/>
</dbReference>
<dbReference type="SUPFAM" id="SSF48371">
    <property type="entry name" value="ARM repeat"/>
    <property type="match status" value="1"/>
</dbReference>
<dbReference type="PROSITE" id="PS51257">
    <property type="entry name" value="PROKAR_LIPOPROTEIN"/>
    <property type="match status" value="1"/>
</dbReference>
<dbReference type="PANTHER" id="PTHR33546">
    <property type="entry name" value="LARGE, MULTIFUNCTIONAL SECRETED PROTEIN-RELATED"/>
    <property type="match status" value="1"/>
</dbReference>
<feature type="domain" description="Cytochrome c" evidence="5">
    <location>
        <begin position="996"/>
        <end position="1132"/>
    </location>
</feature>
<evidence type="ECO:0000259" key="5">
    <source>
        <dbReference type="PROSITE" id="PS51007"/>
    </source>
</evidence>
<sequence>MKLKPIVGYAFLFCIALTSCNNKPKKPTEIPLTIIEDSLVGEIRAIEAKKTTTAKVGDGLVLSLWASDSLAPDPVSMDIDENGRVFMTRTNRQKNSEFDIRGHRNWMTPSISWQTVEDRRKFLYENFATNLSTKNTWLKDLNNDSIHDWKDLTIEKDEVWMLEDTDGNGIADKSTRILNDFNNEVDDVAGALLVKGDNLYVGIAPNMWKIKDSNDDGVFDEKTSLANGFGIHVGFGGHGMSGAIEGPDGKIYWGIGDIGANLTDNQGNTYKYPNQGVIVRCNPDGSNFEIVARGLRNTHEFVFDAYGNIITSDNDGDHKGETERLIYIVEGHDAGWRANWQYGKYTDPKNNEYKVWMDEELFKPRWDGQAAYIIPPIANFHGGPTGMAFNPGTGLGIDWLNSFFLVQFSGAPNRSHVWNFTLKPKGASFVLDKDESILNGILATGLRFGPDGALYMTDWINGWKTKNLGRVWKLDVEANKNDLKNARLETQKLITLDYKKQSISELTRLLSYIDMRIRKKAQFELVKRGTSGYNVFKEVIINNTNQFARIHAIWGIGQISDSKQEKASPLLDLLTDSNPEIIAQAAKILGDVKHKNASSKLIPLLKHDNARVRFFAAQALGRLKHKEAVKPLLKMLEENNDEDVYIRHAGVLALYRIGEILPITALVKSPNKSLRLAAVLILRKFQSKDIAKFLNDEDNYIVTETARAINDDWSIKGALPALAQILTNKRFKTSEPLLRRAINAALRVGSEKDLNNLLAFAKRTDVSGILRSEALATISSWTSPSVLDRVDGRYRGEIKRDANTVKSKIEKEIPHFLNDKDPNVLAGIAEVLITLQIDSYNDKLFHILKTNPSTIAKSAALKALGNLNFKSIESAVQLGMKNKGQNVRSTAIALIKKLNISKERLPEVIEPIFKYGTINDQQTMLNTLGELPVENTEHIFKSLINKAKNKKISKSITLDLIEAVEKTKSKTLITKLSSIRESSDFTESYKDVLYGGNARKGRQIFHKNSTAQCVRCHVVAGGGGKVGPNLDNIGNTLTREQLLEALIEPSKRLAPGFGNVVLTLDDGQVVTGVLAEEKAHELIITTSEAEPLDIPISRIKKRENMPSSMPPMGKLIKKRELRDVIQYLSTLKK</sequence>
<dbReference type="Gene3D" id="1.10.760.10">
    <property type="entry name" value="Cytochrome c-like domain"/>
    <property type="match status" value="1"/>
</dbReference>
<organism evidence="6 7">
    <name type="scientific">Postechiella marina</name>
    <dbReference type="NCBI Taxonomy" id="943941"/>
    <lineage>
        <taxon>Bacteria</taxon>
        <taxon>Pseudomonadati</taxon>
        <taxon>Bacteroidota</taxon>
        <taxon>Flavobacteriia</taxon>
        <taxon>Flavobacteriales</taxon>
        <taxon>Flavobacteriaceae</taxon>
        <taxon>Postechiella</taxon>
    </lineage>
</organism>
<reference evidence="7" key="1">
    <citation type="journal article" date="2019" name="Int. J. Syst. Evol. Microbiol.">
        <title>The Global Catalogue of Microorganisms (GCM) 10K type strain sequencing project: providing services to taxonomists for standard genome sequencing and annotation.</title>
        <authorList>
            <consortium name="The Broad Institute Genomics Platform"/>
            <consortium name="The Broad Institute Genome Sequencing Center for Infectious Disease"/>
            <person name="Wu L."/>
            <person name="Ma J."/>
        </authorList>
    </citation>
    <scope>NUCLEOTIDE SEQUENCE [LARGE SCALE GENOMIC DNA]</scope>
    <source>
        <strain evidence="7">JCM 17630</strain>
    </source>
</reference>
<evidence type="ECO:0000313" key="7">
    <source>
        <dbReference type="Proteomes" id="UP001501496"/>
    </source>
</evidence>
<dbReference type="NCBIfam" id="TIGR02603">
    <property type="entry name" value="CxxCH_TIGR02603"/>
    <property type="match status" value="1"/>
</dbReference>
<dbReference type="InterPro" id="IPR016024">
    <property type="entry name" value="ARM-type_fold"/>
</dbReference>
<evidence type="ECO:0000313" key="6">
    <source>
        <dbReference type="EMBL" id="GAA4237071.1"/>
    </source>
</evidence>
<protein>
    <submittedName>
        <fullName evidence="6">C-type cytochrome</fullName>
    </submittedName>
</protein>
<keyword evidence="3 4" id="KW-0408">Iron</keyword>